<comment type="caution">
    <text evidence="2">The sequence shown here is derived from an EMBL/GenBank/DDBJ whole genome shotgun (WGS) entry which is preliminary data.</text>
</comment>
<organism evidence="2">
    <name type="scientific">marine sediment metagenome</name>
    <dbReference type="NCBI Taxonomy" id="412755"/>
    <lineage>
        <taxon>unclassified sequences</taxon>
        <taxon>metagenomes</taxon>
        <taxon>ecological metagenomes</taxon>
    </lineage>
</organism>
<reference evidence="2" key="1">
    <citation type="journal article" date="2015" name="Nature">
        <title>Complex archaea that bridge the gap between prokaryotes and eukaryotes.</title>
        <authorList>
            <person name="Spang A."/>
            <person name="Saw J.H."/>
            <person name="Jorgensen S.L."/>
            <person name="Zaremba-Niedzwiedzka K."/>
            <person name="Martijn J."/>
            <person name="Lind A.E."/>
            <person name="van Eijk R."/>
            <person name="Schleper C."/>
            <person name="Guy L."/>
            <person name="Ettema T.J."/>
        </authorList>
    </citation>
    <scope>NUCLEOTIDE SEQUENCE</scope>
</reference>
<keyword evidence="1" id="KW-0472">Membrane</keyword>
<keyword evidence="1" id="KW-1133">Transmembrane helix</keyword>
<dbReference type="PROSITE" id="PS51257">
    <property type="entry name" value="PROKAR_LIPOPROTEIN"/>
    <property type="match status" value="1"/>
</dbReference>
<gene>
    <name evidence="2" type="ORF">LCGC14_2433670</name>
</gene>
<sequence length="70" mass="7752">MLKMIKRRIGHLVLALIVSGACTFSVVMGFLAIGRLNEDTIGYCGGVFWYVLILFFVLIEPIERTGKCTG</sequence>
<evidence type="ECO:0000313" key="2">
    <source>
        <dbReference type="EMBL" id="KKL22615.1"/>
    </source>
</evidence>
<evidence type="ECO:0000256" key="1">
    <source>
        <dbReference type="SAM" id="Phobius"/>
    </source>
</evidence>
<name>A0A0F9BL90_9ZZZZ</name>
<dbReference type="EMBL" id="LAZR01037284">
    <property type="protein sequence ID" value="KKL22615.1"/>
    <property type="molecule type" value="Genomic_DNA"/>
</dbReference>
<dbReference type="AlphaFoldDB" id="A0A0F9BL90"/>
<accession>A0A0F9BL90</accession>
<keyword evidence="1" id="KW-0812">Transmembrane</keyword>
<feature type="transmembrane region" description="Helical" evidence="1">
    <location>
        <begin position="12"/>
        <end position="34"/>
    </location>
</feature>
<feature type="transmembrane region" description="Helical" evidence="1">
    <location>
        <begin position="40"/>
        <end position="59"/>
    </location>
</feature>
<protein>
    <submittedName>
        <fullName evidence="2">Uncharacterized protein</fullName>
    </submittedName>
</protein>
<proteinExistence type="predicted"/>